<dbReference type="Gene3D" id="1.10.3720.10">
    <property type="entry name" value="MetI-like"/>
    <property type="match status" value="1"/>
</dbReference>
<comment type="similarity">
    <text evidence="7">Belongs to the binding-protein-dependent transport system permease family.</text>
</comment>
<dbReference type="Pfam" id="PF00528">
    <property type="entry name" value="BPD_transp_1"/>
    <property type="match status" value="1"/>
</dbReference>
<dbReference type="CDD" id="cd06261">
    <property type="entry name" value="TM_PBP2"/>
    <property type="match status" value="1"/>
</dbReference>
<feature type="transmembrane region" description="Helical" evidence="7">
    <location>
        <begin position="114"/>
        <end position="133"/>
    </location>
</feature>
<proteinExistence type="inferred from homology"/>
<organism evidence="9 10">
    <name type="scientific">Anaerococcus nagyae</name>
    <dbReference type="NCBI Taxonomy" id="1755241"/>
    <lineage>
        <taxon>Bacteria</taxon>
        <taxon>Bacillati</taxon>
        <taxon>Bacillota</taxon>
        <taxon>Tissierellia</taxon>
        <taxon>Tissierellales</taxon>
        <taxon>Peptoniphilaceae</taxon>
        <taxon>Anaerococcus</taxon>
    </lineage>
</organism>
<dbReference type="SUPFAM" id="SSF161098">
    <property type="entry name" value="MetI-like"/>
    <property type="match status" value="1"/>
</dbReference>
<keyword evidence="6 7" id="KW-0472">Membrane</keyword>
<reference evidence="9 10" key="1">
    <citation type="submission" date="2018-08" db="EMBL/GenBank/DDBJ databases">
        <title>A genome reference for cultivated species of the human gut microbiota.</title>
        <authorList>
            <person name="Zou Y."/>
            <person name="Xue W."/>
            <person name="Luo G."/>
        </authorList>
    </citation>
    <scope>NUCLEOTIDE SEQUENCE [LARGE SCALE GENOMIC DNA]</scope>
    <source>
        <strain evidence="9 10">OF01-3</strain>
    </source>
</reference>
<feature type="domain" description="ABC transmembrane type-1" evidence="8">
    <location>
        <begin position="76"/>
        <end position="269"/>
    </location>
</feature>
<evidence type="ECO:0000256" key="1">
    <source>
        <dbReference type="ARBA" id="ARBA00004651"/>
    </source>
</evidence>
<keyword evidence="4 7" id="KW-0812">Transmembrane</keyword>
<feature type="transmembrane region" description="Helical" evidence="7">
    <location>
        <begin position="80"/>
        <end position="102"/>
    </location>
</feature>
<dbReference type="PANTHER" id="PTHR43744">
    <property type="entry name" value="ABC TRANSPORTER PERMEASE PROTEIN MG189-RELATED-RELATED"/>
    <property type="match status" value="1"/>
</dbReference>
<dbReference type="InterPro" id="IPR000515">
    <property type="entry name" value="MetI-like"/>
</dbReference>
<dbReference type="AlphaFoldDB" id="A0A3E2TFA1"/>
<evidence type="ECO:0000256" key="6">
    <source>
        <dbReference type="ARBA" id="ARBA00023136"/>
    </source>
</evidence>
<evidence type="ECO:0000256" key="5">
    <source>
        <dbReference type="ARBA" id="ARBA00022989"/>
    </source>
</evidence>
<comment type="subcellular location">
    <subcellularLocation>
        <location evidence="1 7">Cell membrane</location>
        <topology evidence="1 7">Multi-pass membrane protein</topology>
    </subcellularLocation>
</comment>
<evidence type="ECO:0000256" key="4">
    <source>
        <dbReference type="ARBA" id="ARBA00022692"/>
    </source>
</evidence>
<evidence type="ECO:0000313" key="9">
    <source>
        <dbReference type="EMBL" id="RGB74299.1"/>
    </source>
</evidence>
<dbReference type="GO" id="GO:0005886">
    <property type="term" value="C:plasma membrane"/>
    <property type="evidence" value="ECO:0007669"/>
    <property type="project" value="UniProtKB-SubCell"/>
</dbReference>
<protein>
    <submittedName>
        <fullName evidence="9">Carbohydrate ABC transporter permease</fullName>
    </submittedName>
</protein>
<evidence type="ECO:0000256" key="3">
    <source>
        <dbReference type="ARBA" id="ARBA00022475"/>
    </source>
</evidence>
<gene>
    <name evidence="9" type="ORF">DXA39_08710</name>
</gene>
<feature type="transmembrane region" description="Helical" evidence="7">
    <location>
        <begin position="248"/>
        <end position="269"/>
    </location>
</feature>
<evidence type="ECO:0000256" key="2">
    <source>
        <dbReference type="ARBA" id="ARBA00022448"/>
    </source>
</evidence>
<dbReference type="GO" id="GO:0055085">
    <property type="term" value="P:transmembrane transport"/>
    <property type="evidence" value="ECO:0007669"/>
    <property type="project" value="InterPro"/>
</dbReference>
<evidence type="ECO:0000259" key="8">
    <source>
        <dbReference type="PROSITE" id="PS50928"/>
    </source>
</evidence>
<feature type="transmembrane region" description="Helical" evidence="7">
    <location>
        <begin position="145"/>
        <end position="167"/>
    </location>
</feature>
<feature type="transmembrane region" description="Helical" evidence="7">
    <location>
        <begin position="20"/>
        <end position="40"/>
    </location>
</feature>
<keyword evidence="3" id="KW-1003">Cell membrane</keyword>
<dbReference type="EMBL" id="QVEU01000012">
    <property type="protein sequence ID" value="RGB74299.1"/>
    <property type="molecule type" value="Genomic_DNA"/>
</dbReference>
<dbReference type="RefSeq" id="WP_117522328.1">
    <property type="nucleotide sequence ID" value="NZ_QVEU01000012.1"/>
</dbReference>
<dbReference type="OrthoDB" id="9787837at2"/>
<keyword evidence="2 7" id="KW-0813">Transport</keyword>
<dbReference type="Proteomes" id="UP000261011">
    <property type="component" value="Unassembled WGS sequence"/>
</dbReference>
<name>A0A3E2TFA1_9FIRM</name>
<feature type="transmembrane region" description="Helical" evidence="7">
    <location>
        <begin position="188"/>
        <end position="210"/>
    </location>
</feature>
<dbReference type="PROSITE" id="PS50928">
    <property type="entry name" value="ABC_TM1"/>
    <property type="match status" value="1"/>
</dbReference>
<evidence type="ECO:0000313" key="10">
    <source>
        <dbReference type="Proteomes" id="UP000261011"/>
    </source>
</evidence>
<sequence length="284" mass="31567">MTNTKKIFKKITINSPQYFILLLFTVFTIYMFGWIVLASLSNTPNIFSGNILKGGLTLNNYRKIFQGATTNAGLTLLNTLIYTIPSSIILIFIAAPAAYVLSRFEFKGNRLTQQLFVMSLSVPGIMVTMPIFYHLSSMGIVNSRLVIILLFVAESVPYDVYYLTAYFKNLSTNYEESAAIDGASHFRIFWDIMFPMARPAIITLTIFNLIGKWNAYFLPLIFANTPSMRPVGVWLEQMVAAMIATGNYGGMFAAVVIAAAPTIILYAFLSNKMIKGVDQGGIKG</sequence>
<comment type="caution">
    <text evidence="9">The sequence shown here is derived from an EMBL/GenBank/DDBJ whole genome shotgun (WGS) entry which is preliminary data.</text>
</comment>
<evidence type="ECO:0000256" key="7">
    <source>
        <dbReference type="RuleBase" id="RU363032"/>
    </source>
</evidence>
<keyword evidence="10" id="KW-1185">Reference proteome</keyword>
<dbReference type="PANTHER" id="PTHR43744:SF9">
    <property type="entry name" value="POLYGALACTURONAN_RHAMNOGALACTURONAN TRANSPORT SYSTEM PERMEASE PROTEIN YTCP"/>
    <property type="match status" value="1"/>
</dbReference>
<dbReference type="InterPro" id="IPR035906">
    <property type="entry name" value="MetI-like_sf"/>
</dbReference>
<accession>A0A3E2TFA1</accession>
<keyword evidence="5 7" id="KW-1133">Transmembrane helix</keyword>